<gene>
    <name evidence="1" type="ORF">FGO68_gene11642</name>
</gene>
<comment type="caution">
    <text evidence="1">The sequence shown here is derived from an EMBL/GenBank/DDBJ whole genome shotgun (WGS) entry which is preliminary data.</text>
</comment>
<name>A0A8J8SV22_HALGN</name>
<dbReference type="AlphaFoldDB" id="A0A8J8SV22"/>
<proteinExistence type="predicted"/>
<evidence type="ECO:0000313" key="2">
    <source>
        <dbReference type="Proteomes" id="UP000785679"/>
    </source>
</evidence>
<evidence type="ECO:0000313" key="1">
    <source>
        <dbReference type="EMBL" id="TNV71448.1"/>
    </source>
</evidence>
<accession>A0A8J8SV22</accession>
<protein>
    <submittedName>
        <fullName evidence="1">Uncharacterized protein</fullName>
    </submittedName>
</protein>
<organism evidence="1 2">
    <name type="scientific">Halteria grandinella</name>
    <dbReference type="NCBI Taxonomy" id="5974"/>
    <lineage>
        <taxon>Eukaryota</taxon>
        <taxon>Sar</taxon>
        <taxon>Alveolata</taxon>
        <taxon>Ciliophora</taxon>
        <taxon>Intramacronucleata</taxon>
        <taxon>Spirotrichea</taxon>
        <taxon>Stichotrichia</taxon>
        <taxon>Sporadotrichida</taxon>
        <taxon>Halteriidae</taxon>
        <taxon>Halteria</taxon>
    </lineage>
</organism>
<keyword evidence="2" id="KW-1185">Reference proteome</keyword>
<sequence>MEDLEYFFNDRLDFLHKIKTNTLSYQRLFYMACDSLVPKPNRDYLDNNDIFEEEINVQRQMNIDQETSSNQRQLPPELTRKLYQLVCMLVNCISSVVLKQKIRSYLSDN</sequence>
<dbReference type="Proteomes" id="UP000785679">
    <property type="component" value="Unassembled WGS sequence"/>
</dbReference>
<dbReference type="EMBL" id="RRYP01029795">
    <property type="protein sequence ID" value="TNV71448.1"/>
    <property type="molecule type" value="Genomic_DNA"/>
</dbReference>
<reference evidence="1" key="1">
    <citation type="submission" date="2019-06" db="EMBL/GenBank/DDBJ databases">
        <authorList>
            <person name="Zheng W."/>
        </authorList>
    </citation>
    <scope>NUCLEOTIDE SEQUENCE</scope>
    <source>
        <strain evidence="1">QDHG01</strain>
    </source>
</reference>